<protein>
    <submittedName>
        <fullName evidence="4">Dehydrogenase</fullName>
    </submittedName>
</protein>
<dbReference type="InterPro" id="IPR002347">
    <property type="entry name" value="SDR_fam"/>
</dbReference>
<dbReference type="PRINTS" id="PR00081">
    <property type="entry name" value="GDHRDH"/>
</dbReference>
<dbReference type="SUPFAM" id="SSF51735">
    <property type="entry name" value="NAD(P)-binding Rossmann-fold domains"/>
    <property type="match status" value="1"/>
</dbReference>
<gene>
    <name evidence="4" type="ORF">C7Y72_09040</name>
</gene>
<evidence type="ECO:0000256" key="2">
    <source>
        <dbReference type="ARBA" id="ARBA00023002"/>
    </source>
</evidence>
<dbReference type="EMBL" id="PYYB01000001">
    <property type="protein sequence ID" value="PTL60771.1"/>
    <property type="molecule type" value="Genomic_DNA"/>
</dbReference>
<keyword evidence="5" id="KW-1185">Reference proteome</keyword>
<dbReference type="InterPro" id="IPR036291">
    <property type="entry name" value="NAD(P)-bd_dom_sf"/>
</dbReference>
<evidence type="ECO:0000313" key="4">
    <source>
        <dbReference type="EMBL" id="PTL60771.1"/>
    </source>
</evidence>
<keyword evidence="2" id="KW-0560">Oxidoreductase</keyword>
<proteinExistence type="inferred from homology"/>
<accession>A0A2T4UNH2</accession>
<comment type="similarity">
    <text evidence="1 3">Belongs to the short-chain dehydrogenases/reductases (SDR) family.</text>
</comment>
<evidence type="ECO:0000256" key="1">
    <source>
        <dbReference type="ARBA" id="ARBA00006484"/>
    </source>
</evidence>
<dbReference type="GO" id="GO:0016020">
    <property type="term" value="C:membrane"/>
    <property type="evidence" value="ECO:0007669"/>
    <property type="project" value="TreeGrafter"/>
</dbReference>
<dbReference type="Gene3D" id="3.40.50.720">
    <property type="entry name" value="NAD(P)-binding Rossmann-like Domain"/>
    <property type="match status" value="1"/>
</dbReference>
<dbReference type="PANTHER" id="PTHR44196:SF1">
    <property type="entry name" value="DEHYDROGENASE_REDUCTASE SDR FAMILY MEMBER 7B"/>
    <property type="match status" value="1"/>
</dbReference>
<dbReference type="Proteomes" id="UP000240739">
    <property type="component" value="Unassembled WGS sequence"/>
</dbReference>
<dbReference type="PANTHER" id="PTHR44196">
    <property type="entry name" value="DEHYDROGENASE/REDUCTASE SDR FAMILY MEMBER 7B"/>
    <property type="match status" value="1"/>
</dbReference>
<comment type="caution">
    <text evidence="4">The sequence shown here is derived from an EMBL/GenBank/DDBJ whole genome shotgun (WGS) entry which is preliminary data.</text>
</comment>
<organism evidence="4 5">
    <name type="scientific">Paraconexibacter algicola</name>
    <dbReference type="NCBI Taxonomy" id="2133960"/>
    <lineage>
        <taxon>Bacteria</taxon>
        <taxon>Bacillati</taxon>
        <taxon>Actinomycetota</taxon>
        <taxon>Thermoleophilia</taxon>
        <taxon>Solirubrobacterales</taxon>
        <taxon>Paraconexibacteraceae</taxon>
        <taxon>Paraconexibacter</taxon>
    </lineage>
</organism>
<evidence type="ECO:0000313" key="5">
    <source>
        <dbReference type="Proteomes" id="UP000240739"/>
    </source>
</evidence>
<evidence type="ECO:0000256" key="3">
    <source>
        <dbReference type="RuleBase" id="RU000363"/>
    </source>
</evidence>
<dbReference type="Pfam" id="PF00106">
    <property type="entry name" value="adh_short"/>
    <property type="match status" value="1"/>
</dbReference>
<dbReference type="GO" id="GO:0016491">
    <property type="term" value="F:oxidoreductase activity"/>
    <property type="evidence" value="ECO:0007669"/>
    <property type="project" value="UniProtKB-KW"/>
</dbReference>
<name>A0A2T4UNH2_9ACTN</name>
<sequence>MARATLAPVIGRPTSWSQNRVWRYSSSATVACGALMASIVASDPPVSGYARAMEIGPGTRAFVTGASRGIGRALAQELAARGAVVGLAARNEQELAELAASLPGSHHVLACDVSDDEAVRAAIDGFVAQAGGLDLLVANAGITHYGPFRDQPLEHARRMTDINWYGTLYTVHHGLPHLLDAAHGHIVVVSSGAALRSFPWAAVYGATKAAQRMFAEALRHELSGTGVSLTTVFPGEIATSLHDHEKATMPDWYRGGPDAAPAPDLARRIVEAVEQDRRGLAFPSIVRLLGVLHNLSPRASDAFLRVLRGGTAAPRRD</sequence>
<dbReference type="AlphaFoldDB" id="A0A2T4UNH2"/>
<reference evidence="4 5" key="1">
    <citation type="submission" date="2018-03" db="EMBL/GenBank/DDBJ databases">
        <title>Aquarubrobacter algicola gen. nov., sp. nov., a novel actinobacterium isolated from shallow eutrophic lake during the end of cyanobacterial harmful algal blooms.</title>
        <authorList>
            <person name="Chun S.J."/>
        </authorList>
    </citation>
    <scope>NUCLEOTIDE SEQUENCE [LARGE SCALE GENOMIC DNA]</scope>
    <source>
        <strain evidence="4 5">Seoho-28</strain>
    </source>
</reference>
<dbReference type="PRINTS" id="PR00080">
    <property type="entry name" value="SDRFAMILY"/>
</dbReference>